<evidence type="ECO:0000256" key="8">
    <source>
        <dbReference type="ARBA" id="ARBA00022927"/>
    </source>
</evidence>
<evidence type="ECO:0000256" key="11">
    <source>
        <dbReference type="ARBA" id="ARBA00023180"/>
    </source>
</evidence>
<dbReference type="InParanoid" id="A0A1E5RGE9"/>
<evidence type="ECO:0000256" key="6">
    <source>
        <dbReference type="ARBA" id="ARBA00022692"/>
    </source>
</evidence>
<dbReference type="GO" id="GO:0015031">
    <property type="term" value="P:protein transport"/>
    <property type="evidence" value="ECO:0007669"/>
    <property type="project" value="UniProtKB-KW"/>
</dbReference>
<gene>
    <name evidence="13" type="ORF">AWRI3579_g1521</name>
</gene>
<evidence type="ECO:0000256" key="2">
    <source>
        <dbReference type="ARBA" id="ARBA00004115"/>
    </source>
</evidence>
<dbReference type="Pfam" id="PF17081">
    <property type="entry name" value="SOP4"/>
    <property type="match status" value="1"/>
</dbReference>
<proteinExistence type="inferred from homology"/>
<evidence type="ECO:0000256" key="3">
    <source>
        <dbReference type="ARBA" id="ARBA00007486"/>
    </source>
</evidence>
<evidence type="ECO:0000256" key="10">
    <source>
        <dbReference type="ARBA" id="ARBA00023136"/>
    </source>
</evidence>
<comment type="similarity">
    <text evidence="3">Belongs to the SOP4 family.</text>
</comment>
<keyword evidence="9" id="KW-1133">Transmembrane helix</keyword>
<keyword evidence="6" id="KW-0812">Transmembrane</keyword>
<feature type="signal peptide" evidence="12">
    <location>
        <begin position="1"/>
        <end position="21"/>
    </location>
</feature>
<evidence type="ECO:0000256" key="5">
    <source>
        <dbReference type="ARBA" id="ARBA00022448"/>
    </source>
</evidence>
<dbReference type="STRING" id="56408.A0A1E5RGE9"/>
<dbReference type="FunCoup" id="A0A1E5RGE9">
    <property type="interactions" value="49"/>
</dbReference>
<comment type="function">
    <text evidence="1">Involved in the export of PMA1, possibly through the monitoring or assisting of PMA1 folding and acquisition of competence to enter vesicles.</text>
</comment>
<keyword evidence="14" id="KW-1185">Reference proteome</keyword>
<dbReference type="OrthoDB" id="3971980at2759"/>
<keyword evidence="11" id="KW-0325">Glycoprotein</keyword>
<dbReference type="Proteomes" id="UP000095728">
    <property type="component" value="Unassembled WGS sequence"/>
</dbReference>
<dbReference type="AlphaFoldDB" id="A0A1E5RGE9"/>
<keyword evidence="10" id="KW-0472">Membrane</keyword>
<keyword evidence="5" id="KW-0813">Transport</keyword>
<evidence type="ECO:0000256" key="7">
    <source>
        <dbReference type="ARBA" id="ARBA00022729"/>
    </source>
</evidence>
<evidence type="ECO:0000256" key="1">
    <source>
        <dbReference type="ARBA" id="ARBA00002205"/>
    </source>
</evidence>
<comment type="subcellular location">
    <subcellularLocation>
        <location evidence="2">Endoplasmic reticulum membrane</location>
        <topology evidence="2">Single-pass type I membrane protein</topology>
    </subcellularLocation>
</comment>
<reference evidence="14" key="1">
    <citation type="journal article" date="2016" name="Genome Announc.">
        <title>Genome sequences of three species of Hanseniaspora isolated from spontaneous wine fermentations.</title>
        <authorList>
            <person name="Sternes P.R."/>
            <person name="Lee D."/>
            <person name="Kutyna D.R."/>
            <person name="Borneman A.R."/>
        </authorList>
    </citation>
    <scope>NUCLEOTIDE SEQUENCE [LARGE SCALE GENOMIC DNA]</scope>
    <source>
        <strain evidence="14">AWRI3579</strain>
    </source>
</reference>
<evidence type="ECO:0000313" key="13">
    <source>
        <dbReference type="EMBL" id="OEJ85990.1"/>
    </source>
</evidence>
<organism evidence="13 14">
    <name type="scientific">Hanseniaspora osmophila</name>
    <dbReference type="NCBI Taxonomy" id="56408"/>
    <lineage>
        <taxon>Eukaryota</taxon>
        <taxon>Fungi</taxon>
        <taxon>Dikarya</taxon>
        <taxon>Ascomycota</taxon>
        <taxon>Saccharomycotina</taxon>
        <taxon>Saccharomycetes</taxon>
        <taxon>Saccharomycodales</taxon>
        <taxon>Saccharomycodaceae</taxon>
        <taxon>Hanseniaspora</taxon>
    </lineage>
</organism>
<dbReference type="GO" id="GO:0005789">
    <property type="term" value="C:endoplasmic reticulum membrane"/>
    <property type="evidence" value="ECO:0007669"/>
    <property type="project" value="UniProtKB-SubCell"/>
</dbReference>
<evidence type="ECO:0000256" key="12">
    <source>
        <dbReference type="SAM" id="SignalP"/>
    </source>
</evidence>
<protein>
    <recommendedName>
        <fullName evidence="4">Protein SOP4</fullName>
    </recommendedName>
</protein>
<evidence type="ECO:0000256" key="4">
    <source>
        <dbReference type="ARBA" id="ARBA00020106"/>
    </source>
</evidence>
<feature type="chain" id="PRO_5009184732" description="Protein SOP4" evidence="12">
    <location>
        <begin position="22"/>
        <end position="238"/>
    </location>
</feature>
<evidence type="ECO:0000256" key="9">
    <source>
        <dbReference type="ARBA" id="ARBA00022989"/>
    </source>
</evidence>
<accession>A0A1E5RGE9</accession>
<evidence type="ECO:0000313" key="14">
    <source>
        <dbReference type="Proteomes" id="UP000095728"/>
    </source>
</evidence>
<name>A0A1E5RGE9_9ASCO</name>
<dbReference type="InterPro" id="IPR031395">
    <property type="entry name" value="Sop4"/>
</dbReference>
<keyword evidence="8" id="KW-0653">Protein transport</keyword>
<keyword evidence="7 12" id="KW-0732">Signal</keyword>
<sequence length="238" mass="27068">MLHSLISLLVFTLSLLHVTIASSATTDIRGKVDLRGYTKKIDRNTFGRISLTLNQIYQNNSIPESNYFYDAQTTVKTKNGDFEFENVVLDTKNEYSYYVLKAQSLDFNFQPNRVLVKVQSNDTSAVQYFANYMGREYFPSPEILYPEQLQELKTLSFRPLAEVPLRNYVQPRKLGFLKSGPLAGIFQSKWKTGALVAVIASIALPYIMEKLDPETAKAIKEEKAKMKRNKLNGGTSKK</sequence>
<dbReference type="EMBL" id="LPNM01000006">
    <property type="protein sequence ID" value="OEJ85990.1"/>
    <property type="molecule type" value="Genomic_DNA"/>
</dbReference>
<comment type="caution">
    <text evidence="13">The sequence shown here is derived from an EMBL/GenBank/DDBJ whole genome shotgun (WGS) entry which is preliminary data.</text>
</comment>